<proteinExistence type="predicted"/>
<reference evidence="2 3" key="1">
    <citation type="submission" date="2017-12" db="EMBL/GenBank/DDBJ databases">
        <authorList>
            <consortium name="DOE Joint Genome Institute"/>
            <person name="Haridas S."/>
            <person name="Kjaerbolling I."/>
            <person name="Vesth T.C."/>
            <person name="Frisvad J.C."/>
            <person name="Nybo J.L."/>
            <person name="Theobald S."/>
            <person name="Kuo A."/>
            <person name="Bowyer P."/>
            <person name="Matsuda Y."/>
            <person name="Mondo S."/>
            <person name="Lyhne E.K."/>
            <person name="Kogle M.E."/>
            <person name="Clum A."/>
            <person name="Lipzen A."/>
            <person name="Salamov A."/>
            <person name="Ngan C.Y."/>
            <person name="Daum C."/>
            <person name="Chiniquy J."/>
            <person name="Barry K."/>
            <person name="LaButti K."/>
            <person name="Simmons B.A."/>
            <person name="Magnuson J.K."/>
            <person name="Mortensen U.H."/>
            <person name="Larsen T.O."/>
            <person name="Grigoriev I.V."/>
            <person name="Baker S.E."/>
            <person name="Andersen M.R."/>
            <person name="Nordberg H.P."/>
            <person name="Cantor M.N."/>
            <person name="Hua S.X."/>
        </authorList>
    </citation>
    <scope>NUCLEOTIDE SEQUENCE [LARGE SCALE GENOMIC DNA]</scope>
    <source>
        <strain evidence="2 3">CBS 102.13</strain>
    </source>
</reference>
<keyword evidence="1" id="KW-0472">Membrane</keyword>
<sequence length="159" mass="18339">MDRLVKKYVRVRGTVWYIQRHNATLGGLCTDRYHQHHPPPIPPGSLLMVSLHNCPGRKPNSYPGLQLTCFCDLSHSLAYEFLLITEGLWELSTEYVWISYHMEEAERGEMKVSRRSSARRRNVSGGVLEWRESSGGWSFLSPVPFDLLLVFPLFLFLVC</sequence>
<protein>
    <submittedName>
        <fullName evidence="2">Uncharacterized protein</fullName>
    </submittedName>
</protein>
<keyword evidence="1" id="KW-0812">Transmembrane</keyword>
<dbReference type="EMBL" id="KZ559138">
    <property type="protein sequence ID" value="PLB38057.1"/>
    <property type="molecule type" value="Genomic_DNA"/>
</dbReference>
<keyword evidence="1" id="KW-1133">Transmembrane helix</keyword>
<evidence type="ECO:0000313" key="3">
    <source>
        <dbReference type="Proteomes" id="UP000234585"/>
    </source>
</evidence>
<dbReference type="RefSeq" id="XP_024672069.1">
    <property type="nucleotide sequence ID" value="XM_024812633.1"/>
</dbReference>
<feature type="transmembrane region" description="Helical" evidence="1">
    <location>
        <begin position="139"/>
        <end position="158"/>
    </location>
</feature>
<accession>A0A2I2FBS0</accession>
<evidence type="ECO:0000313" key="2">
    <source>
        <dbReference type="EMBL" id="PLB38057.1"/>
    </source>
</evidence>
<keyword evidence="3" id="KW-1185">Reference proteome</keyword>
<evidence type="ECO:0000256" key="1">
    <source>
        <dbReference type="SAM" id="Phobius"/>
    </source>
</evidence>
<gene>
    <name evidence="2" type="ORF">BDW47DRAFT_105752</name>
</gene>
<dbReference type="Proteomes" id="UP000234585">
    <property type="component" value="Unassembled WGS sequence"/>
</dbReference>
<organism evidence="2 3">
    <name type="scientific">Aspergillus candidus</name>
    <dbReference type="NCBI Taxonomy" id="41067"/>
    <lineage>
        <taxon>Eukaryota</taxon>
        <taxon>Fungi</taxon>
        <taxon>Dikarya</taxon>
        <taxon>Ascomycota</taxon>
        <taxon>Pezizomycotina</taxon>
        <taxon>Eurotiomycetes</taxon>
        <taxon>Eurotiomycetidae</taxon>
        <taxon>Eurotiales</taxon>
        <taxon>Aspergillaceae</taxon>
        <taxon>Aspergillus</taxon>
        <taxon>Aspergillus subgen. Circumdati</taxon>
    </lineage>
</organism>
<dbReference type="AlphaFoldDB" id="A0A2I2FBS0"/>
<dbReference type="GeneID" id="36519793"/>
<name>A0A2I2FBS0_ASPCN</name>